<protein>
    <submittedName>
        <fullName evidence="3">Methyl-accepting chemotaxis protein</fullName>
    </submittedName>
</protein>
<dbReference type="InterPro" id="IPR004089">
    <property type="entry name" value="MCPsignal_dom"/>
</dbReference>
<sequence length="386" mass="42458">MENKIEMQEHLKMIRLFIEFMELEALVFTTDQAKFTMINSFRGYSYPGMVKGEDALQFDLIKGVMESGKEKSGYLKASNPEYIPAIITYPLVYSEHGRVTGTWGIVYAKMWPEISAFKTFSNLVGNEFAQGCMLYISDREKFLCRYESDNYELGGESIAQVGDQLAHNGVALKAMEENTKIAKILPKEIYNTPVKVAATPIREHVNGQVVGALGISLNRGMAADLQNTIQFTNQSLGEINSAIEAVAATAEQTARNSSTLNSKMSLLTGVTHTINTILLKVKNISDQTKILGLNAAIEAARVGESGRGFAVVADEVRNLSEQSMDTVADIKKFVDQISETLQELISDAKEGMLASEEQAAAIEQITASLQEIDATMRKVESIALRL</sequence>
<dbReference type="PANTHER" id="PTHR32089">
    <property type="entry name" value="METHYL-ACCEPTING CHEMOTAXIS PROTEIN MCPB"/>
    <property type="match status" value="1"/>
</dbReference>
<dbReference type="GO" id="GO:0016020">
    <property type="term" value="C:membrane"/>
    <property type="evidence" value="ECO:0007669"/>
    <property type="project" value="InterPro"/>
</dbReference>
<dbReference type="Pfam" id="PF00015">
    <property type="entry name" value="MCPsignal"/>
    <property type="match status" value="1"/>
</dbReference>
<evidence type="ECO:0000259" key="2">
    <source>
        <dbReference type="PROSITE" id="PS50111"/>
    </source>
</evidence>
<dbReference type="Gene3D" id="1.10.287.950">
    <property type="entry name" value="Methyl-accepting chemotaxis protein"/>
    <property type="match status" value="1"/>
</dbReference>
<dbReference type="PANTHER" id="PTHR32089:SF112">
    <property type="entry name" value="LYSOZYME-LIKE PROTEIN-RELATED"/>
    <property type="match status" value="1"/>
</dbReference>
<dbReference type="AlphaFoldDB" id="A0A0W8E468"/>
<dbReference type="EMBL" id="LNQE01001882">
    <property type="protein sequence ID" value="KUG03436.1"/>
    <property type="molecule type" value="Genomic_DNA"/>
</dbReference>
<dbReference type="SMART" id="SM00283">
    <property type="entry name" value="MA"/>
    <property type="match status" value="1"/>
</dbReference>
<accession>A0A0W8E468</accession>
<feature type="domain" description="Methyl-accepting transducer" evidence="2">
    <location>
        <begin position="224"/>
        <end position="386"/>
    </location>
</feature>
<dbReference type="PROSITE" id="PS50111">
    <property type="entry name" value="CHEMOTAXIS_TRANSDUC_2"/>
    <property type="match status" value="1"/>
</dbReference>
<dbReference type="GO" id="GO:0007165">
    <property type="term" value="P:signal transduction"/>
    <property type="evidence" value="ECO:0007669"/>
    <property type="project" value="UniProtKB-KW"/>
</dbReference>
<dbReference type="SUPFAM" id="SSF58104">
    <property type="entry name" value="Methyl-accepting chemotaxis protein (MCP) signaling domain"/>
    <property type="match status" value="1"/>
</dbReference>
<reference evidence="3" key="1">
    <citation type="journal article" date="2015" name="Proc. Natl. Acad. Sci. U.S.A.">
        <title>Networks of energetic and metabolic interactions define dynamics in microbial communities.</title>
        <authorList>
            <person name="Embree M."/>
            <person name="Liu J.K."/>
            <person name="Al-Bassam M.M."/>
            <person name="Zengler K."/>
        </authorList>
    </citation>
    <scope>NUCLEOTIDE SEQUENCE</scope>
</reference>
<comment type="caution">
    <text evidence="3">The sequence shown here is derived from an EMBL/GenBank/DDBJ whole genome shotgun (WGS) entry which is preliminary data.</text>
</comment>
<gene>
    <name evidence="3" type="ORF">ASZ90_019224</name>
</gene>
<evidence type="ECO:0000313" key="3">
    <source>
        <dbReference type="EMBL" id="KUG03436.1"/>
    </source>
</evidence>
<proteinExistence type="predicted"/>
<evidence type="ECO:0000256" key="1">
    <source>
        <dbReference type="ARBA" id="ARBA00023224"/>
    </source>
</evidence>
<keyword evidence="1" id="KW-0807">Transducer</keyword>
<organism evidence="3">
    <name type="scientific">hydrocarbon metagenome</name>
    <dbReference type="NCBI Taxonomy" id="938273"/>
    <lineage>
        <taxon>unclassified sequences</taxon>
        <taxon>metagenomes</taxon>
        <taxon>ecological metagenomes</taxon>
    </lineage>
</organism>
<name>A0A0W8E468_9ZZZZ</name>